<evidence type="ECO:0000259" key="1">
    <source>
        <dbReference type="Pfam" id="PF00535"/>
    </source>
</evidence>
<dbReference type="InterPro" id="IPR029044">
    <property type="entry name" value="Nucleotide-diphossugar_trans"/>
</dbReference>
<evidence type="ECO:0000313" key="2">
    <source>
        <dbReference type="EMBL" id="TCP21316.1"/>
    </source>
</evidence>
<evidence type="ECO:0000313" key="3">
    <source>
        <dbReference type="Proteomes" id="UP000294564"/>
    </source>
</evidence>
<dbReference type="AlphaFoldDB" id="A0A4V2SKY6"/>
<comment type="caution">
    <text evidence="2">The sequence shown here is derived from an EMBL/GenBank/DDBJ whole genome shotgun (WGS) entry which is preliminary data.</text>
</comment>
<keyword evidence="2" id="KW-0808">Transferase</keyword>
<accession>A0A4V2SKY6</accession>
<gene>
    <name evidence="2" type="ORF">EV195_1207</name>
</gene>
<proteinExistence type="predicted"/>
<organism evidence="2 3">
    <name type="scientific">Tenacibaculum skagerrakense</name>
    <dbReference type="NCBI Taxonomy" id="186571"/>
    <lineage>
        <taxon>Bacteria</taxon>
        <taxon>Pseudomonadati</taxon>
        <taxon>Bacteroidota</taxon>
        <taxon>Flavobacteriia</taxon>
        <taxon>Flavobacteriales</taxon>
        <taxon>Flavobacteriaceae</taxon>
        <taxon>Tenacibaculum</taxon>
    </lineage>
</organism>
<dbReference type="EMBL" id="SLXM01000020">
    <property type="protein sequence ID" value="TCP21316.1"/>
    <property type="molecule type" value="Genomic_DNA"/>
</dbReference>
<protein>
    <submittedName>
        <fullName evidence="2">Glycosyl transferase family 2</fullName>
    </submittedName>
</protein>
<dbReference type="RefSeq" id="WP_132796069.1">
    <property type="nucleotide sequence ID" value="NZ_SLXM01000020.1"/>
</dbReference>
<dbReference type="Proteomes" id="UP000294564">
    <property type="component" value="Unassembled WGS sequence"/>
</dbReference>
<dbReference type="GO" id="GO:0016740">
    <property type="term" value="F:transferase activity"/>
    <property type="evidence" value="ECO:0007669"/>
    <property type="project" value="UniProtKB-KW"/>
</dbReference>
<dbReference type="SUPFAM" id="SSF53448">
    <property type="entry name" value="Nucleotide-diphospho-sugar transferases"/>
    <property type="match status" value="1"/>
</dbReference>
<keyword evidence="3" id="KW-1185">Reference proteome</keyword>
<dbReference type="Pfam" id="PF00535">
    <property type="entry name" value="Glycos_transf_2"/>
    <property type="match status" value="1"/>
</dbReference>
<reference evidence="2 3" key="1">
    <citation type="submission" date="2019-03" db="EMBL/GenBank/DDBJ databases">
        <title>Genomic Encyclopedia of Type Strains, Phase IV (KMG-IV): sequencing the most valuable type-strain genomes for metagenomic binning, comparative biology and taxonomic classification.</title>
        <authorList>
            <person name="Goeker M."/>
        </authorList>
    </citation>
    <scope>NUCLEOTIDE SEQUENCE [LARGE SCALE GENOMIC DNA]</scope>
    <source>
        <strain evidence="2 3">DSM 14836</strain>
    </source>
</reference>
<dbReference type="InterPro" id="IPR001173">
    <property type="entry name" value="Glyco_trans_2-like"/>
</dbReference>
<feature type="domain" description="Glycosyltransferase 2-like" evidence="1">
    <location>
        <begin position="6"/>
        <end position="128"/>
    </location>
</feature>
<dbReference type="Gene3D" id="3.90.550.10">
    <property type="entry name" value="Spore Coat Polysaccharide Biosynthesis Protein SpsA, Chain A"/>
    <property type="match status" value="1"/>
</dbReference>
<name>A0A4V2SKY6_9FLAO</name>
<dbReference type="OrthoDB" id="635429at2"/>
<sequence>MTEHTFVIPTYKESPFLDSCILNLKKQSVASTIIITTSTPTEQTKNVADKHNIKYYVNDNGKFGIGNDWNFALSKVETKLATIAHQDDIYEKDYTESILKTSSKHQNSLIFFTDYNDLVGDTIRSNSLNYYIKKTLLLPFLFKATHKSHFFKKSILVFGDAICCPSVTFNLENIQNPESLFSPNHKCVLDWIAWLQLAKEKGSFTFVNKKLIQHRIHESSETSVSLNSGVRKQEEFEVFKSIWGKGFAKFLMYFYSLGHKDNIV</sequence>